<dbReference type="Gene3D" id="1.20.120.330">
    <property type="entry name" value="Nucleotidyltransferases domain 2"/>
    <property type="match status" value="2"/>
</dbReference>
<dbReference type="Gene3D" id="3.30.460.10">
    <property type="entry name" value="Beta Polymerase, domain 2"/>
    <property type="match status" value="2"/>
</dbReference>
<name>A0A9X3EDA6_9GAMM</name>
<feature type="region of interest" description="Adenylyl removase" evidence="7">
    <location>
        <begin position="1"/>
        <end position="459"/>
    </location>
</feature>
<dbReference type="InterPro" id="IPR043519">
    <property type="entry name" value="NT_sf"/>
</dbReference>
<feature type="region of interest" description="Adenylyl transferase" evidence="7">
    <location>
        <begin position="468"/>
        <end position="986"/>
    </location>
</feature>
<comment type="catalytic activity">
    <reaction evidence="7">
        <text>[glutamine synthetase]-L-tyrosine + ATP = [glutamine synthetase]-O(4)-(5'-adenylyl)-L-tyrosine + diphosphate</text>
        <dbReference type="Rhea" id="RHEA:18589"/>
        <dbReference type="Rhea" id="RHEA-COMP:10660"/>
        <dbReference type="Rhea" id="RHEA-COMP:10661"/>
        <dbReference type="ChEBI" id="CHEBI:30616"/>
        <dbReference type="ChEBI" id="CHEBI:33019"/>
        <dbReference type="ChEBI" id="CHEBI:46858"/>
        <dbReference type="ChEBI" id="CHEBI:83624"/>
        <dbReference type="EC" id="2.7.7.42"/>
    </reaction>
</comment>
<dbReference type="Pfam" id="PF08335">
    <property type="entry name" value="GlnD_UR_UTase"/>
    <property type="match status" value="1"/>
</dbReference>
<feature type="domain" description="Glutamate-ammonia ligase adenylyltransferase repeated" evidence="8">
    <location>
        <begin position="44"/>
        <end position="293"/>
    </location>
</feature>
<evidence type="ECO:0000256" key="4">
    <source>
        <dbReference type="ARBA" id="ARBA00022840"/>
    </source>
</evidence>
<evidence type="ECO:0000259" key="9">
    <source>
        <dbReference type="Pfam" id="PF08335"/>
    </source>
</evidence>
<dbReference type="RefSeq" id="WP_283173281.1">
    <property type="nucleotide sequence ID" value="NZ_JAPNOA010000020.1"/>
</dbReference>
<keyword evidence="5 7" id="KW-0460">Magnesium</keyword>
<evidence type="ECO:0000256" key="3">
    <source>
        <dbReference type="ARBA" id="ARBA00022741"/>
    </source>
</evidence>
<keyword evidence="10" id="KW-0436">Ligase</keyword>
<dbReference type="NCBIfam" id="NF008292">
    <property type="entry name" value="PRK11072.1"/>
    <property type="match status" value="1"/>
</dbReference>
<feature type="domain" description="PII-uridylyltransferase/Glutamine-synthetase adenylyltransferase" evidence="9">
    <location>
        <begin position="316"/>
        <end position="454"/>
    </location>
</feature>
<dbReference type="CDD" id="cd05401">
    <property type="entry name" value="NT_GlnE_GlnD_like"/>
    <property type="match status" value="2"/>
</dbReference>
<dbReference type="InterPro" id="IPR023057">
    <property type="entry name" value="GlnE"/>
</dbReference>
<dbReference type="InterPro" id="IPR005190">
    <property type="entry name" value="GlnE_rpt_dom"/>
</dbReference>
<dbReference type="EC" id="2.7.7.42" evidence="7"/>
<comment type="catalytic activity">
    <reaction evidence="7">
        <text>[glutamine synthetase]-O(4)-(5'-adenylyl)-L-tyrosine + phosphate = [glutamine synthetase]-L-tyrosine + ADP</text>
        <dbReference type="Rhea" id="RHEA:43716"/>
        <dbReference type="Rhea" id="RHEA-COMP:10660"/>
        <dbReference type="Rhea" id="RHEA-COMP:10661"/>
        <dbReference type="ChEBI" id="CHEBI:43474"/>
        <dbReference type="ChEBI" id="CHEBI:46858"/>
        <dbReference type="ChEBI" id="CHEBI:83624"/>
        <dbReference type="ChEBI" id="CHEBI:456216"/>
        <dbReference type="EC" id="2.7.7.89"/>
    </reaction>
</comment>
<comment type="caution">
    <text evidence="10">The sequence shown here is derived from an EMBL/GenBank/DDBJ whole genome shotgun (WGS) entry which is preliminary data.</text>
</comment>
<organism evidence="10 11">
    <name type="scientific">Parathalassolituus penaei</name>
    <dbReference type="NCBI Taxonomy" id="2997323"/>
    <lineage>
        <taxon>Bacteria</taxon>
        <taxon>Pseudomonadati</taxon>
        <taxon>Pseudomonadota</taxon>
        <taxon>Gammaproteobacteria</taxon>
        <taxon>Oceanospirillales</taxon>
        <taxon>Oceanospirillaceae</taxon>
        <taxon>Parathalassolituus</taxon>
    </lineage>
</organism>
<keyword evidence="4 7" id="KW-0067">ATP-binding</keyword>
<evidence type="ECO:0000313" key="11">
    <source>
        <dbReference type="Proteomes" id="UP001150830"/>
    </source>
</evidence>
<reference evidence="10" key="1">
    <citation type="submission" date="2022-11" db="EMBL/GenBank/DDBJ databases">
        <title>Parathalassolutuus dongxingensis gen. nov., sp. nov., a novel member of family Oceanospirillaceae isolated from a coastal shrimp pond in Guangxi, China.</title>
        <authorList>
            <person name="Chen H."/>
        </authorList>
    </citation>
    <scope>NUCLEOTIDE SEQUENCE</scope>
    <source>
        <strain evidence="10">G-43</strain>
    </source>
</reference>
<keyword evidence="3 7" id="KW-0547">Nucleotide-binding</keyword>
<proteinExistence type="inferred from homology"/>
<dbReference type="HAMAP" id="MF_00802">
    <property type="entry name" value="GlnE"/>
    <property type="match status" value="1"/>
</dbReference>
<evidence type="ECO:0000256" key="7">
    <source>
        <dbReference type="HAMAP-Rule" id="MF_00802"/>
    </source>
</evidence>
<dbReference type="GO" id="GO:0047388">
    <property type="term" value="F:[glutamine synthetase]-adenylyl-L-tyrosine phosphorylase activity"/>
    <property type="evidence" value="ECO:0007669"/>
    <property type="project" value="UniProtKB-EC"/>
</dbReference>
<dbReference type="EMBL" id="JAPNOA010000020">
    <property type="protein sequence ID" value="MCY0965066.1"/>
    <property type="molecule type" value="Genomic_DNA"/>
</dbReference>
<evidence type="ECO:0000256" key="2">
    <source>
        <dbReference type="ARBA" id="ARBA00022695"/>
    </source>
</evidence>
<dbReference type="GO" id="GO:0000820">
    <property type="term" value="P:regulation of glutamine family amino acid metabolic process"/>
    <property type="evidence" value="ECO:0007669"/>
    <property type="project" value="UniProtKB-UniRule"/>
</dbReference>
<accession>A0A9X3EDA6</accession>
<protein>
    <recommendedName>
        <fullName evidence="7">Bifunctional glutamine synthetase adenylyltransferase/adenylyl-removing enzyme</fullName>
    </recommendedName>
    <alternativeName>
        <fullName evidence="7">ATP:glutamine synthetase adenylyltransferase</fullName>
    </alternativeName>
    <alternativeName>
        <fullName evidence="7">ATase</fullName>
    </alternativeName>
    <domain>
        <recommendedName>
            <fullName evidence="7">Glutamine synthetase adenylyl-L-tyrosine phosphorylase</fullName>
            <ecNumber evidence="7">2.7.7.89</ecNumber>
        </recommendedName>
        <alternativeName>
            <fullName evidence="7">Adenylyl removase</fullName>
            <shortName evidence="7">AR</shortName>
            <shortName evidence="7">AT-N</shortName>
        </alternativeName>
    </domain>
    <domain>
        <recommendedName>
            <fullName evidence="7">Glutamine synthetase adenylyl transferase</fullName>
            <ecNumber evidence="7">2.7.7.42</ecNumber>
        </recommendedName>
        <alternativeName>
            <fullName evidence="7">Adenylyl transferase</fullName>
            <shortName evidence="7">AT</shortName>
            <shortName evidence="7">AT-C</shortName>
        </alternativeName>
    </domain>
</protein>
<dbReference type="GO" id="GO:0000287">
    <property type="term" value="F:magnesium ion binding"/>
    <property type="evidence" value="ECO:0007669"/>
    <property type="project" value="UniProtKB-UniRule"/>
</dbReference>
<dbReference type="GO" id="GO:0008882">
    <property type="term" value="F:[glutamate-ammonia-ligase] adenylyltransferase activity"/>
    <property type="evidence" value="ECO:0007669"/>
    <property type="project" value="UniProtKB-UniRule"/>
</dbReference>
<evidence type="ECO:0000256" key="6">
    <source>
        <dbReference type="ARBA" id="ARBA00023268"/>
    </source>
</evidence>
<comment type="cofactor">
    <cofactor evidence="7">
        <name>Mg(2+)</name>
        <dbReference type="ChEBI" id="CHEBI:18420"/>
    </cofactor>
</comment>
<dbReference type="GO" id="GO:0005524">
    <property type="term" value="F:ATP binding"/>
    <property type="evidence" value="ECO:0007669"/>
    <property type="project" value="UniProtKB-UniRule"/>
</dbReference>
<dbReference type="FunFam" id="3.30.460.10:FF:000009">
    <property type="entry name" value="Bifunctional glutamine synthetase adenylyltransferase/adenylyl-removing enzyme"/>
    <property type="match status" value="1"/>
</dbReference>
<dbReference type="PANTHER" id="PTHR30621">
    <property type="entry name" value="GLUTAMINE SYNTHETASE ADENYLYLTRANSFERASE"/>
    <property type="match status" value="1"/>
</dbReference>
<dbReference type="GO" id="GO:0005829">
    <property type="term" value="C:cytosol"/>
    <property type="evidence" value="ECO:0007669"/>
    <property type="project" value="TreeGrafter"/>
</dbReference>
<sequence>MTARFPESLHARWTHLQAIVADTCGRFGFDWPTFFAALPENSQQQLRTVMTVSQYVADSFAHDAQWFAEAIQSGRINTPIVRTDIAEWLTAICSTLEVGSSEDLWSKALRRLRRRAMVHIIWCDVLKIASTLVTTRSVSDLADETVCRSIRFLSPLLQQRHGAPIGRSSGLEQPLLVLGMGKLGGYELNLSSDIDLIFTYPESGETSGPKVLSNQEYFIKLGQKLITALDRSTSDGFVFRTDMRLRPYGQSGPLVMNFDSMEEYYQDQGRDWERYAMVKARVMTGEQDSYARELLNILRPFTYRVYIDYSAFESLRSMKAMINAEVRRRGLDMDVKLGPGGIREVEFTVQAFQLIRGGQDKQLQQRQLLPVLGILADEGYLPADAARELREAYLFLRDSEHAIQALNDEQSQQLPDQPEAQARIALCMGFDDWPAYLQVLEQHRSAVRHHFAEIVRSPDEDQPEQEQQHTWIDLWHGDLAESSRTTINTCCPELLETPFANLLSKFRDSRAVNSMQAIGRERLESLMPALLETLSAYPQPTVTFERLLPLLEAVLRRTAYLVLLKENPHALKQLIRLCSASPWVAAYIAQTPLLLDELLNSRNLLRCPQHLELREELHLRLLRIAEDDLEQQMEQLRHFVRAHKLHAAACEVTGTLPLMKISDYLTFLAEVTLEAVLQISWQQMVSKYGYPSRRDGEVETDPQLAIIGYGKVGGLEMSYSSDLDLVFLHDSDSMGVTQADAGSNQRSIDNNVFYTRLGQRMIHILTTQTRTGDIYEVDMRLRPSGNSGMIVASLKAFDEYQQKHAWTWEHQALTRARVLCGSPQVAAGFSRIRAVTLGQARDQATLQEEVRSMRQKMRDQLGTGNSTVNASKFHLKQDAGGIVDIEFLVQYGVLAWAHQYPQLLEVTDNMRLLDGFEAVGLLSSADRQLLQDTYLAYRAETHRRALQNQKLLLEDEETRELGFDTCRAEVSRLWNQWLEPATAPDV</sequence>
<dbReference type="SUPFAM" id="SSF81593">
    <property type="entry name" value="Nucleotidyltransferase substrate binding subunit/domain"/>
    <property type="match status" value="2"/>
</dbReference>
<comment type="similarity">
    <text evidence="7">Belongs to the GlnE family.</text>
</comment>
<keyword evidence="6 7" id="KW-0511">Multifunctional enzyme</keyword>
<dbReference type="Pfam" id="PF03710">
    <property type="entry name" value="GlnE"/>
    <property type="match status" value="2"/>
</dbReference>
<dbReference type="GO" id="GO:0016874">
    <property type="term" value="F:ligase activity"/>
    <property type="evidence" value="ECO:0007669"/>
    <property type="project" value="UniProtKB-KW"/>
</dbReference>
<evidence type="ECO:0000256" key="5">
    <source>
        <dbReference type="ARBA" id="ARBA00022842"/>
    </source>
</evidence>
<dbReference type="InterPro" id="IPR013546">
    <property type="entry name" value="PII_UdlTrfase/GS_AdlTrfase"/>
</dbReference>
<evidence type="ECO:0000313" key="10">
    <source>
        <dbReference type="EMBL" id="MCY0965066.1"/>
    </source>
</evidence>
<dbReference type="SUPFAM" id="SSF81301">
    <property type="entry name" value="Nucleotidyltransferase"/>
    <property type="match status" value="2"/>
</dbReference>
<dbReference type="AlphaFoldDB" id="A0A9X3EDA6"/>
<dbReference type="Proteomes" id="UP001150830">
    <property type="component" value="Unassembled WGS sequence"/>
</dbReference>
<comment type="function">
    <text evidence="7">Involved in the regulation of glutamine synthetase GlnA, a key enzyme in the process to assimilate ammonia. When cellular nitrogen levels are high, the C-terminal adenylyl transferase (AT) inactivates GlnA by covalent transfer of an adenylyl group from ATP to specific tyrosine residue of GlnA, thus reducing its activity. Conversely, when nitrogen levels are low, the N-terminal adenylyl removase (AR) activates GlnA by removing the adenylyl group by phosphorolysis, increasing its activity. The regulatory region of GlnE binds the signal transduction protein PII (GlnB) which indicates the nitrogen status of the cell.</text>
</comment>
<feature type="domain" description="Glutamate-ammonia ligase adenylyltransferase repeated" evidence="8">
    <location>
        <begin position="571"/>
        <end position="830"/>
    </location>
</feature>
<dbReference type="EC" id="2.7.7.89" evidence="7"/>
<evidence type="ECO:0000256" key="1">
    <source>
        <dbReference type="ARBA" id="ARBA00022679"/>
    </source>
</evidence>
<keyword evidence="1 7" id="KW-0808">Transferase</keyword>
<keyword evidence="11" id="KW-1185">Reference proteome</keyword>
<dbReference type="PANTHER" id="PTHR30621:SF0">
    <property type="entry name" value="BIFUNCTIONAL GLUTAMINE SYNTHETASE ADENYLYLTRANSFERASE_ADENYLYL-REMOVING ENZYME"/>
    <property type="match status" value="1"/>
</dbReference>
<keyword evidence="2 7" id="KW-0548">Nucleotidyltransferase</keyword>
<dbReference type="Gene3D" id="1.20.120.1510">
    <property type="match status" value="1"/>
</dbReference>
<evidence type="ECO:0000259" key="8">
    <source>
        <dbReference type="Pfam" id="PF03710"/>
    </source>
</evidence>
<gene>
    <name evidence="7 10" type="primary">glnE</name>
    <name evidence="10" type="ORF">OUO13_07695</name>
</gene>
<dbReference type="FunFam" id="1.20.120.330:FF:000005">
    <property type="entry name" value="Bifunctional glutamine synthetase adenylyltransferase/adenylyl-removing enzyme"/>
    <property type="match status" value="1"/>
</dbReference>